<name>A0A7Y0FTY6_9FLAO</name>
<proteinExistence type="predicted"/>
<dbReference type="AlphaFoldDB" id="A0A7Y0FTY6"/>
<accession>A0A7Y0FTY6</accession>
<dbReference type="Proteomes" id="UP000544054">
    <property type="component" value="Unassembled WGS sequence"/>
</dbReference>
<protein>
    <recommendedName>
        <fullName evidence="3">Grasp-with-spasm system SPASM domain peptide maturase</fullName>
    </recommendedName>
</protein>
<evidence type="ECO:0000313" key="1">
    <source>
        <dbReference type="EMBL" id="NML71939.1"/>
    </source>
</evidence>
<keyword evidence="2" id="KW-1185">Reference proteome</keyword>
<evidence type="ECO:0008006" key="3">
    <source>
        <dbReference type="Google" id="ProtNLM"/>
    </source>
</evidence>
<gene>
    <name evidence="1" type="ORF">HHL23_19370</name>
</gene>
<dbReference type="EMBL" id="JABBGI010000032">
    <property type="protein sequence ID" value="NML71939.1"/>
    <property type="molecule type" value="Genomic_DNA"/>
</dbReference>
<evidence type="ECO:0000313" key="2">
    <source>
        <dbReference type="Proteomes" id="UP000544054"/>
    </source>
</evidence>
<dbReference type="RefSeq" id="WP_169236403.1">
    <property type="nucleotide sequence ID" value="NZ_JABBGI010000032.1"/>
</dbReference>
<comment type="caution">
    <text evidence="1">The sequence shown here is derived from an EMBL/GenBank/DDBJ whole genome shotgun (WGS) entry which is preliminary data.</text>
</comment>
<organism evidence="1 2">
    <name type="scientific">Chryseobacterium antibioticum</name>
    <dbReference type="NCBI Taxonomy" id="2728847"/>
    <lineage>
        <taxon>Bacteria</taxon>
        <taxon>Pseudomonadati</taxon>
        <taxon>Bacteroidota</taxon>
        <taxon>Flavobacteriia</taxon>
        <taxon>Flavobacteriales</taxon>
        <taxon>Weeksellaceae</taxon>
        <taxon>Chryseobacterium group</taxon>
        <taxon>Chryseobacterium</taxon>
    </lineage>
</organism>
<reference evidence="1 2" key="1">
    <citation type="submission" date="2020-04" db="EMBL/GenBank/DDBJ databases">
        <title>Chryseobacterium sp. RP-3-3 sp. nov., isolated from Jeju soil.</title>
        <authorList>
            <person name="Dahal R.H."/>
        </authorList>
    </citation>
    <scope>NUCLEOTIDE SEQUENCE [LARGE SCALE GENOMIC DNA]</scope>
    <source>
        <strain evidence="1 2">RP-3-3</strain>
    </source>
</reference>
<sequence>MLFFACCIPVKGIQLGAIYDLQRDDIERVPNSLIDFIYNIHSKTVMNIIEEWKDDDIAQEYIEFLIEKEFIFFAYEDHFPNLSDDCFNDDVSKIEFATIIVSDDLIDKMQYISDRIDYLGVKRLHLHFSLNVDVKKIHNVLNSLQKSCVIDLSVSLPYQENFTSSVVLKEQRLKSIYFYQSPYSKEDNYGRINLYYLKQDGSNLFVPKSSIDTIAINHRAFLTAKKFNLGLYKTILVDHLGRIRLNAVDQKDYGLFLGSKEEIEESLLILSVLWNLSRDKIHPCKDCELRYACTASFIPEYIPEREGYFVNCNYNIHTNEWIY</sequence>